<gene>
    <name evidence="1" type="ORF">T4E_377</name>
</gene>
<evidence type="ECO:0000313" key="2">
    <source>
        <dbReference type="Proteomes" id="UP000054815"/>
    </source>
</evidence>
<reference evidence="1 2" key="1">
    <citation type="submission" date="2015-01" db="EMBL/GenBank/DDBJ databases">
        <title>Evolution of Trichinella species and genotypes.</title>
        <authorList>
            <person name="Korhonen P.K."/>
            <person name="Edoardo P."/>
            <person name="Giuseppe L.R."/>
            <person name="Gasser R.B."/>
        </authorList>
    </citation>
    <scope>NUCLEOTIDE SEQUENCE [LARGE SCALE GENOMIC DNA]</scope>
    <source>
        <strain evidence="1">ISS141</strain>
    </source>
</reference>
<accession>A0A0V0YCG2</accession>
<evidence type="ECO:0000313" key="1">
    <source>
        <dbReference type="EMBL" id="KRX98116.1"/>
    </source>
</evidence>
<sequence>MSHCSGLHFIVEKWKKIGKMMPKLEKYIEWDFFLEKEVYFGENIFAKCFHCGRDAWKIYGWLTS</sequence>
<dbReference type="Proteomes" id="UP000054815">
    <property type="component" value="Unassembled WGS sequence"/>
</dbReference>
<dbReference type="AlphaFoldDB" id="A0A0V0YCG2"/>
<organism evidence="1 2">
    <name type="scientific">Trichinella pseudospiralis</name>
    <name type="common">Parasitic roundworm</name>
    <dbReference type="NCBI Taxonomy" id="6337"/>
    <lineage>
        <taxon>Eukaryota</taxon>
        <taxon>Metazoa</taxon>
        <taxon>Ecdysozoa</taxon>
        <taxon>Nematoda</taxon>
        <taxon>Enoplea</taxon>
        <taxon>Dorylaimia</taxon>
        <taxon>Trichinellida</taxon>
        <taxon>Trichinellidae</taxon>
        <taxon>Trichinella</taxon>
    </lineage>
</organism>
<proteinExistence type="predicted"/>
<protein>
    <submittedName>
        <fullName evidence="1">Uncharacterized protein</fullName>
    </submittedName>
</protein>
<name>A0A0V0YCG2_TRIPS</name>
<dbReference type="EMBL" id="JYDU01000024">
    <property type="protein sequence ID" value="KRX98116.1"/>
    <property type="molecule type" value="Genomic_DNA"/>
</dbReference>
<comment type="caution">
    <text evidence="1">The sequence shown here is derived from an EMBL/GenBank/DDBJ whole genome shotgun (WGS) entry which is preliminary data.</text>
</comment>